<organism evidence="1 2">
    <name type="scientific">Alligator mississippiensis</name>
    <name type="common">American alligator</name>
    <dbReference type="NCBI Taxonomy" id="8496"/>
    <lineage>
        <taxon>Eukaryota</taxon>
        <taxon>Metazoa</taxon>
        <taxon>Chordata</taxon>
        <taxon>Craniata</taxon>
        <taxon>Vertebrata</taxon>
        <taxon>Euteleostomi</taxon>
        <taxon>Archelosauria</taxon>
        <taxon>Archosauria</taxon>
        <taxon>Crocodylia</taxon>
        <taxon>Alligatoridae</taxon>
        <taxon>Alligatorinae</taxon>
        <taxon>Alligator</taxon>
    </lineage>
</organism>
<proteinExistence type="predicted"/>
<evidence type="ECO:0000313" key="2">
    <source>
        <dbReference type="Proteomes" id="UP000050525"/>
    </source>
</evidence>
<dbReference type="Proteomes" id="UP000050525">
    <property type="component" value="Unassembled WGS sequence"/>
</dbReference>
<reference evidence="1 2" key="1">
    <citation type="journal article" date="2012" name="Genome Biol.">
        <title>Sequencing three crocodilian genomes to illuminate the evolution of archosaurs and amniotes.</title>
        <authorList>
            <person name="St John J.A."/>
            <person name="Braun E.L."/>
            <person name="Isberg S.R."/>
            <person name="Miles L.G."/>
            <person name="Chong A.Y."/>
            <person name="Gongora J."/>
            <person name="Dalzell P."/>
            <person name="Moran C."/>
            <person name="Bed'hom B."/>
            <person name="Abzhanov A."/>
            <person name="Burgess S.C."/>
            <person name="Cooksey A.M."/>
            <person name="Castoe T.A."/>
            <person name="Crawford N.G."/>
            <person name="Densmore L.D."/>
            <person name="Drew J.C."/>
            <person name="Edwards S.V."/>
            <person name="Faircloth B.C."/>
            <person name="Fujita M.K."/>
            <person name="Greenwold M.J."/>
            <person name="Hoffmann F.G."/>
            <person name="Howard J.M."/>
            <person name="Iguchi T."/>
            <person name="Janes D.E."/>
            <person name="Khan S.Y."/>
            <person name="Kohno S."/>
            <person name="de Koning A.J."/>
            <person name="Lance S.L."/>
            <person name="McCarthy F.M."/>
            <person name="McCormack J.E."/>
            <person name="Merchant M.E."/>
            <person name="Peterson D.G."/>
            <person name="Pollock D.D."/>
            <person name="Pourmand N."/>
            <person name="Raney B.J."/>
            <person name="Roessler K.A."/>
            <person name="Sanford J.R."/>
            <person name="Sawyer R.H."/>
            <person name="Schmidt C.J."/>
            <person name="Triplett E.W."/>
            <person name="Tuberville T.D."/>
            <person name="Venegas-Anaya M."/>
            <person name="Howard J.T."/>
            <person name="Jarvis E.D."/>
            <person name="Guillette L.J.Jr."/>
            <person name="Glenn T.C."/>
            <person name="Green R.E."/>
            <person name="Ray D.A."/>
        </authorList>
    </citation>
    <scope>NUCLEOTIDE SEQUENCE [LARGE SCALE GENOMIC DNA]</scope>
    <source>
        <strain evidence="1">KSC_2009_1</strain>
    </source>
</reference>
<sequence>MPTLSKSIPGGFITRCNDMDDFTSGRDRGYVEPGGGHVRRAGLAARREEAAEALLRLPGDQGGAGRLHH</sequence>
<evidence type="ECO:0000313" key="1">
    <source>
        <dbReference type="EMBL" id="KYO22431.1"/>
    </source>
</evidence>
<protein>
    <submittedName>
        <fullName evidence="1">Uncharacterized protein</fullName>
    </submittedName>
</protein>
<dbReference type="EMBL" id="AKHW03006231">
    <property type="protein sequence ID" value="KYO22431.1"/>
    <property type="molecule type" value="Genomic_DNA"/>
</dbReference>
<accession>A0A151MD40</accession>
<comment type="caution">
    <text evidence="1">The sequence shown here is derived from an EMBL/GenBank/DDBJ whole genome shotgun (WGS) entry which is preliminary data.</text>
</comment>
<name>A0A151MD40_ALLMI</name>
<keyword evidence="2" id="KW-1185">Reference proteome</keyword>
<dbReference type="AlphaFoldDB" id="A0A151MD40"/>
<gene>
    <name evidence="1" type="ORF">Y1Q_0003011</name>
</gene>